<dbReference type="PANTHER" id="PTHR34301:SF8">
    <property type="entry name" value="ATPASE DOMAIN-CONTAINING PROTEIN"/>
    <property type="match status" value="1"/>
</dbReference>
<proteinExistence type="predicted"/>
<organism evidence="1 2">
    <name type="scientific">Micromonospora ureilytica</name>
    <dbReference type="NCBI Taxonomy" id="709868"/>
    <lineage>
        <taxon>Bacteria</taxon>
        <taxon>Bacillati</taxon>
        <taxon>Actinomycetota</taxon>
        <taxon>Actinomycetes</taxon>
        <taxon>Micromonosporales</taxon>
        <taxon>Micromonosporaceae</taxon>
        <taxon>Micromonospora</taxon>
    </lineage>
</organism>
<protein>
    <submittedName>
        <fullName evidence="1">Uncharacterized protein</fullName>
    </submittedName>
</protein>
<name>A0A3N9XYF1_9ACTN</name>
<dbReference type="Proteomes" id="UP000278981">
    <property type="component" value="Unassembled WGS sequence"/>
</dbReference>
<evidence type="ECO:0000313" key="1">
    <source>
        <dbReference type="EMBL" id="RQX17754.1"/>
    </source>
</evidence>
<sequence>MIERRFGLTREVMVYYSPYDDLQLRAFERLPQVQEDQPRRPTQDLFMIYAPDPLTERKLNDWTVREPYAVVGLPLAGVTPVEAASQLLSALTDRLAARNLYEETLPVTGRDFFGRKDLLISLAEELRRGRVCGVFGLRKTGKTSLMKELGRRFESANSTKRIFILRDLEDLPTEPERHVPRLLADLTTSLLPRLREHGLRTHELRHLPKEPEFGEFRRALQATLGDKSSGDVQFVIAFDEIESFVGPETAHANQRPHVPELLGALRSLVQENDNFNVLISGLTSAVLEAGLLYGRENPLFAWAKPFFMPPLSMESASDLVEELGRRMAVEWKPEALDVVYSLTEGHVFLHRTLCARIAGALPRDLSGRTVTEDLVIQCVRPWRRGIAEQVHQMMLSMRRFYPEEADVLGLIREGVLSSDEVEEAYPAAMNHLINLGLIAEEDGEFQLTAFSRLALGKK</sequence>
<dbReference type="SUPFAM" id="SSF52540">
    <property type="entry name" value="P-loop containing nucleoside triphosphate hydrolases"/>
    <property type="match status" value="1"/>
</dbReference>
<reference evidence="1 2" key="1">
    <citation type="submission" date="2018-04" db="EMBL/GenBank/DDBJ databases">
        <title>Micromonosporas from Atacama Desert.</title>
        <authorList>
            <person name="Carro L."/>
            <person name="Klenk H.-P."/>
            <person name="Goodfellow M."/>
        </authorList>
    </citation>
    <scope>NUCLEOTIDE SEQUENCE [LARGE SCALE GENOMIC DNA]</scope>
    <source>
        <strain evidence="1 2">LB19</strain>
    </source>
</reference>
<dbReference type="Gene3D" id="3.40.50.300">
    <property type="entry name" value="P-loop containing nucleotide triphosphate hydrolases"/>
    <property type="match status" value="1"/>
</dbReference>
<dbReference type="AlphaFoldDB" id="A0A3N9XYF1"/>
<accession>A0A3N9XYF1</accession>
<dbReference type="PANTHER" id="PTHR34301">
    <property type="entry name" value="DNA-BINDING PROTEIN-RELATED"/>
    <property type="match status" value="1"/>
</dbReference>
<gene>
    <name evidence="1" type="ORF">DDE19_10340</name>
</gene>
<dbReference type="EMBL" id="QDGB01000210">
    <property type="protein sequence ID" value="RQX17754.1"/>
    <property type="molecule type" value="Genomic_DNA"/>
</dbReference>
<comment type="caution">
    <text evidence="1">The sequence shown here is derived from an EMBL/GenBank/DDBJ whole genome shotgun (WGS) entry which is preliminary data.</text>
</comment>
<evidence type="ECO:0000313" key="2">
    <source>
        <dbReference type="Proteomes" id="UP000278981"/>
    </source>
</evidence>
<dbReference type="InterPro" id="IPR027417">
    <property type="entry name" value="P-loop_NTPase"/>
</dbReference>